<feature type="non-terminal residue" evidence="2">
    <location>
        <position position="115"/>
    </location>
</feature>
<proteinExistence type="predicted"/>
<dbReference type="AlphaFoldDB" id="D8Q6I7"/>
<dbReference type="Proteomes" id="UP000007431">
    <property type="component" value="Unassembled WGS sequence"/>
</dbReference>
<dbReference type="OrthoDB" id="10327335at2759"/>
<sequence length="115" mass="12706">MKGTVHRSRDAYDRGARCQLSSATSVELTYSTAMRTASTQPPEGSRASWHLSSPDTPRGRESRDATDQSPTVSLSERWIKDAGTAQRAAHSTTSDPREEFRRIVKALACEEEHGE</sequence>
<dbReference type="InParanoid" id="D8Q6I7"/>
<evidence type="ECO:0000313" key="3">
    <source>
        <dbReference type="Proteomes" id="UP000007431"/>
    </source>
</evidence>
<feature type="compositionally biased region" description="Polar residues" evidence="1">
    <location>
        <begin position="31"/>
        <end position="42"/>
    </location>
</feature>
<dbReference type="VEuPathDB" id="FungiDB:SCHCODRAFT_02627643"/>
<dbReference type="RefSeq" id="XP_003031550.1">
    <property type="nucleotide sequence ID" value="XM_003031504.1"/>
</dbReference>
<keyword evidence="3" id="KW-1185">Reference proteome</keyword>
<dbReference type="KEGG" id="scm:SCHCO_02627643"/>
<feature type="compositionally biased region" description="Basic and acidic residues" evidence="1">
    <location>
        <begin position="57"/>
        <end position="66"/>
    </location>
</feature>
<feature type="region of interest" description="Disordered" evidence="1">
    <location>
        <begin position="31"/>
        <end position="99"/>
    </location>
</feature>
<accession>D8Q6I7</accession>
<evidence type="ECO:0000313" key="2">
    <source>
        <dbReference type="EMBL" id="EFI96647.1"/>
    </source>
</evidence>
<dbReference type="HOGENOM" id="CLU_2110380_0_0_1"/>
<reference evidence="2 3" key="1">
    <citation type="journal article" date="2010" name="Nat. Biotechnol.">
        <title>Genome sequence of the model mushroom Schizophyllum commune.</title>
        <authorList>
            <person name="Ohm R.A."/>
            <person name="de Jong J.F."/>
            <person name="Lugones L.G."/>
            <person name="Aerts A."/>
            <person name="Kothe E."/>
            <person name="Stajich J.E."/>
            <person name="de Vries R.P."/>
            <person name="Record E."/>
            <person name="Levasseur A."/>
            <person name="Baker S.E."/>
            <person name="Bartholomew K.A."/>
            <person name="Coutinho P.M."/>
            <person name="Erdmann S."/>
            <person name="Fowler T.J."/>
            <person name="Gathman A.C."/>
            <person name="Lombard V."/>
            <person name="Henrissat B."/>
            <person name="Knabe N."/>
            <person name="Kuees U."/>
            <person name="Lilly W.W."/>
            <person name="Lindquist E."/>
            <person name="Lucas S."/>
            <person name="Magnuson J.K."/>
            <person name="Piumi F."/>
            <person name="Raudaskoski M."/>
            <person name="Salamov A."/>
            <person name="Schmutz J."/>
            <person name="Schwarze F.W.M.R."/>
            <person name="vanKuyk P.A."/>
            <person name="Horton J.S."/>
            <person name="Grigoriev I.V."/>
            <person name="Woesten H.A.B."/>
        </authorList>
    </citation>
    <scope>NUCLEOTIDE SEQUENCE [LARGE SCALE GENOMIC DNA]</scope>
    <source>
        <strain evidence="3">H4-8 / FGSC 9210</strain>
    </source>
</reference>
<organism evidence="3">
    <name type="scientific">Schizophyllum commune (strain H4-8 / FGSC 9210)</name>
    <name type="common">Split gill fungus</name>
    <dbReference type="NCBI Taxonomy" id="578458"/>
    <lineage>
        <taxon>Eukaryota</taxon>
        <taxon>Fungi</taxon>
        <taxon>Dikarya</taxon>
        <taxon>Basidiomycota</taxon>
        <taxon>Agaricomycotina</taxon>
        <taxon>Agaricomycetes</taxon>
        <taxon>Agaricomycetidae</taxon>
        <taxon>Agaricales</taxon>
        <taxon>Schizophyllaceae</taxon>
        <taxon>Schizophyllum</taxon>
    </lineage>
</organism>
<protein>
    <submittedName>
        <fullName evidence="2">Uncharacterized protein</fullName>
    </submittedName>
</protein>
<dbReference type="EMBL" id="GL377307">
    <property type="protein sequence ID" value="EFI96647.1"/>
    <property type="molecule type" value="Genomic_DNA"/>
</dbReference>
<gene>
    <name evidence="2" type="ORF">SCHCODRAFT_110177</name>
</gene>
<name>D8Q6I7_SCHCM</name>
<dbReference type="GeneID" id="9589251"/>
<evidence type="ECO:0000256" key="1">
    <source>
        <dbReference type="SAM" id="MobiDB-lite"/>
    </source>
</evidence>